<name>A0A7X9IMA8_9DELT</name>
<organism evidence="1 2">
    <name type="scientific">SAR324 cluster bacterium</name>
    <dbReference type="NCBI Taxonomy" id="2024889"/>
    <lineage>
        <taxon>Bacteria</taxon>
        <taxon>Deltaproteobacteria</taxon>
        <taxon>SAR324 cluster</taxon>
    </lineage>
</organism>
<protein>
    <recommendedName>
        <fullName evidence="3">LysM domain-containing protein</fullName>
    </recommendedName>
</protein>
<evidence type="ECO:0000313" key="1">
    <source>
        <dbReference type="EMBL" id="NMC63825.1"/>
    </source>
</evidence>
<sequence length="275" mass="30756">MDKGPLPLSTTNPYLGTNLFLSNEFQKSPELFNFLKGRGAPSAIDIKESGVEVPTMRMFYTQDKQMYIAELQQIEPYYQWIVRGPYAITRIDYRRLPKESSIGSQEALFIYEGREYRFREAPQESAKTIVSLKVPEAPKKKFKPRPKAAKVIKSEGNVITTQAQQVTPALEIGSNTSMNLDQQALQMAKSGTIQSPKVSAVESSNLDKTSDGDVIHIVKRSNQTMKEVVEWYIGSMENAEEIAKKNGVALDTPLPEGKKILIPGLLVKQSKAMPQ</sequence>
<dbReference type="Proteomes" id="UP000524246">
    <property type="component" value="Unassembled WGS sequence"/>
</dbReference>
<proteinExistence type="predicted"/>
<evidence type="ECO:0000313" key="2">
    <source>
        <dbReference type="Proteomes" id="UP000524246"/>
    </source>
</evidence>
<comment type="caution">
    <text evidence="1">The sequence shown here is derived from an EMBL/GenBank/DDBJ whole genome shotgun (WGS) entry which is preliminary data.</text>
</comment>
<reference evidence="1 2" key="1">
    <citation type="journal article" date="2020" name="Biotechnol. Biofuels">
        <title>New insights from the biogas microbiome by comprehensive genome-resolved metagenomics of nearly 1600 species originating from multiple anaerobic digesters.</title>
        <authorList>
            <person name="Campanaro S."/>
            <person name="Treu L."/>
            <person name="Rodriguez-R L.M."/>
            <person name="Kovalovszki A."/>
            <person name="Ziels R.M."/>
            <person name="Maus I."/>
            <person name="Zhu X."/>
            <person name="Kougias P.G."/>
            <person name="Basile A."/>
            <person name="Luo G."/>
            <person name="Schluter A."/>
            <person name="Konstantinidis K.T."/>
            <person name="Angelidaki I."/>
        </authorList>
    </citation>
    <scope>NUCLEOTIDE SEQUENCE [LARGE SCALE GENOMIC DNA]</scope>
    <source>
        <strain evidence="1">AS27yjCOA_65</strain>
    </source>
</reference>
<gene>
    <name evidence="1" type="ORF">GYA55_11735</name>
</gene>
<dbReference type="AlphaFoldDB" id="A0A7X9IMA8"/>
<evidence type="ECO:0008006" key="3">
    <source>
        <dbReference type="Google" id="ProtNLM"/>
    </source>
</evidence>
<accession>A0A7X9IMA8</accession>
<dbReference type="EMBL" id="JAAZON010000533">
    <property type="protein sequence ID" value="NMC63825.1"/>
    <property type="molecule type" value="Genomic_DNA"/>
</dbReference>